<feature type="region of interest" description="Disordered" evidence="1">
    <location>
        <begin position="58"/>
        <end position="81"/>
    </location>
</feature>
<proteinExistence type="predicted"/>
<evidence type="ECO:0000313" key="4">
    <source>
        <dbReference type="Proteomes" id="UP000257109"/>
    </source>
</evidence>
<protein>
    <submittedName>
        <fullName evidence="3">Uncharacterized protein</fullName>
    </submittedName>
</protein>
<sequence length="94" mass="10053">VAVRVALLITLVLPAGRGNTQHYFRGPIASGVRKEATAAGNQRVKDSLEELTSLVRQRATGQHHNRPLVQESGMCGSIGHPTNACPSLQEIDLS</sequence>
<dbReference type="OrthoDB" id="999762at2759"/>
<keyword evidence="2" id="KW-0732">Signal</keyword>
<keyword evidence="4" id="KW-1185">Reference proteome</keyword>
<name>A0A371FVI4_MUCPR</name>
<feature type="non-terminal residue" evidence="3">
    <location>
        <position position="1"/>
    </location>
</feature>
<feature type="signal peptide" evidence="2">
    <location>
        <begin position="1"/>
        <end position="18"/>
    </location>
</feature>
<feature type="chain" id="PRO_5016926558" evidence="2">
    <location>
        <begin position="19"/>
        <end position="94"/>
    </location>
</feature>
<evidence type="ECO:0000256" key="1">
    <source>
        <dbReference type="SAM" id="MobiDB-lite"/>
    </source>
</evidence>
<dbReference type="AlphaFoldDB" id="A0A371FVI4"/>
<evidence type="ECO:0000313" key="3">
    <source>
        <dbReference type="EMBL" id="RDX82326.1"/>
    </source>
</evidence>
<comment type="caution">
    <text evidence="3">The sequence shown here is derived from an EMBL/GenBank/DDBJ whole genome shotgun (WGS) entry which is preliminary data.</text>
</comment>
<reference evidence="3" key="1">
    <citation type="submission" date="2018-05" db="EMBL/GenBank/DDBJ databases">
        <title>Draft genome of Mucuna pruriens seed.</title>
        <authorList>
            <person name="Nnadi N.E."/>
            <person name="Vos R."/>
            <person name="Hasami M.H."/>
            <person name="Devisetty U.K."/>
            <person name="Aguiy J.C."/>
        </authorList>
    </citation>
    <scope>NUCLEOTIDE SEQUENCE [LARGE SCALE GENOMIC DNA]</scope>
    <source>
        <strain evidence="3">JCA_2017</strain>
    </source>
</reference>
<accession>A0A371FVI4</accession>
<dbReference type="Proteomes" id="UP000257109">
    <property type="component" value="Unassembled WGS sequence"/>
</dbReference>
<gene>
    <name evidence="3" type="ORF">CR513_36897</name>
</gene>
<organism evidence="3 4">
    <name type="scientific">Mucuna pruriens</name>
    <name type="common">Velvet bean</name>
    <name type="synonym">Dolichos pruriens</name>
    <dbReference type="NCBI Taxonomy" id="157652"/>
    <lineage>
        <taxon>Eukaryota</taxon>
        <taxon>Viridiplantae</taxon>
        <taxon>Streptophyta</taxon>
        <taxon>Embryophyta</taxon>
        <taxon>Tracheophyta</taxon>
        <taxon>Spermatophyta</taxon>
        <taxon>Magnoliopsida</taxon>
        <taxon>eudicotyledons</taxon>
        <taxon>Gunneridae</taxon>
        <taxon>Pentapetalae</taxon>
        <taxon>rosids</taxon>
        <taxon>fabids</taxon>
        <taxon>Fabales</taxon>
        <taxon>Fabaceae</taxon>
        <taxon>Papilionoideae</taxon>
        <taxon>50 kb inversion clade</taxon>
        <taxon>NPAAA clade</taxon>
        <taxon>indigoferoid/millettioid clade</taxon>
        <taxon>Phaseoleae</taxon>
        <taxon>Mucuna</taxon>
    </lineage>
</organism>
<evidence type="ECO:0000256" key="2">
    <source>
        <dbReference type="SAM" id="SignalP"/>
    </source>
</evidence>
<dbReference type="EMBL" id="QJKJ01007663">
    <property type="protein sequence ID" value="RDX82326.1"/>
    <property type="molecule type" value="Genomic_DNA"/>
</dbReference>